<proteinExistence type="predicted"/>
<evidence type="ECO:0000313" key="2">
    <source>
        <dbReference type="Proteomes" id="UP000555003"/>
    </source>
</evidence>
<keyword evidence="2" id="KW-1185">Reference proteome</keyword>
<dbReference type="Proteomes" id="UP000555003">
    <property type="component" value="Unassembled WGS sequence"/>
</dbReference>
<evidence type="ECO:0000313" key="1">
    <source>
        <dbReference type="EMBL" id="MBA9071999.1"/>
    </source>
</evidence>
<accession>A0ABR6DKP3</accession>
<dbReference type="RefSeq" id="WP_182492172.1">
    <property type="nucleotide sequence ID" value="NZ_JACJIS010000001.1"/>
</dbReference>
<comment type="caution">
    <text evidence="1">The sequence shown here is derived from an EMBL/GenBank/DDBJ whole genome shotgun (WGS) entry which is preliminary data.</text>
</comment>
<gene>
    <name evidence="1" type="ORF">GGR22_000125</name>
</gene>
<reference evidence="1 2" key="1">
    <citation type="submission" date="2020-08" db="EMBL/GenBank/DDBJ databases">
        <title>Genomic Encyclopedia of Type Strains, Phase IV (KMG-IV): sequencing the most valuable type-strain genomes for metagenomic binning, comparative biology and taxonomic classification.</title>
        <authorList>
            <person name="Goeker M."/>
        </authorList>
    </citation>
    <scope>NUCLEOTIDE SEQUENCE [LARGE SCALE GENOMIC DNA]</scope>
    <source>
        <strain evidence="1 2">DSM 100397</strain>
    </source>
</reference>
<dbReference type="EMBL" id="JACJIS010000001">
    <property type="protein sequence ID" value="MBA9071999.1"/>
    <property type="molecule type" value="Genomic_DNA"/>
</dbReference>
<organism evidence="1 2">
    <name type="scientific">Flavobacterium gossypii</name>
    <dbReference type="NCBI Taxonomy" id="1646119"/>
    <lineage>
        <taxon>Bacteria</taxon>
        <taxon>Pseudomonadati</taxon>
        <taxon>Bacteroidota</taxon>
        <taxon>Flavobacteriia</taxon>
        <taxon>Flavobacteriales</taxon>
        <taxon>Flavobacteriaceae</taxon>
        <taxon>Flavobacterium</taxon>
    </lineage>
</organism>
<sequence length="47" mass="5871">MKNLYNKGRYRNREHAKHLRPFLKKLGNRKWRMQASLYIQNQLKDLN</sequence>
<name>A0ABR6DKP3_9FLAO</name>
<protein>
    <submittedName>
        <fullName evidence="1">Uncharacterized protein</fullName>
    </submittedName>
</protein>